<gene>
    <name evidence="2" type="ORF">K435DRAFT_339548</name>
</gene>
<keyword evidence="3" id="KW-1185">Reference proteome</keyword>
<sequence>MHASEYSTLSKVTLLSSIMGMFSALQIPHTLFSLTAVHCFLMQRPANKFQEVDALMHTLLLI</sequence>
<dbReference type="AlphaFoldDB" id="A0A4S8MJ63"/>
<name>A0A4S8MJ63_DENBC</name>
<organism evidence="2 3">
    <name type="scientific">Dendrothele bispora (strain CBS 962.96)</name>
    <dbReference type="NCBI Taxonomy" id="1314807"/>
    <lineage>
        <taxon>Eukaryota</taxon>
        <taxon>Fungi</taxon>
        <taxon>Dikarya</taxon>
        <taxon>Basidiomycota</taxon>
        <taxon>Agaricomycotina</taxon>
        <taxon>Agaricomycetes</taxon>
        <taxon>Agaricomycetidae</taxon>
        <taxon>Agaricales</taxon>
        <taxon>Agaricales incertae sedis</taxon>
        <taxon>Dendrothele</taxon>
    </lineage>
</organism>
<reference evidence="2 3" key="1">
    <citation type="journal article" date="2019" name="Nat. Ecol. Evol.">
        <title>Megaphylogeny resolves global patterns of mushroom evolution.</title>
        <authorList>
            <person name="Varga T."/>
            <person name="Krizsan K."/>
            <person name="Foldi C."/>
            <person name="Dima B."/>
            <person name="Sanchez-Garcia M."/>
            <person name="Sanchez-Ramirez S."/>
            <person name="Szollosi G.J."/>
            <person name="Szarkandi J.G."/>
            <person name="Papp V."/>
            <person name="Albert L."/>
            <person name="Andreopoulos W."/>
            <person name="Angelini C."/>
            <person name="Antonin V."/>
            <person name="Barry K.W."/>
            <person name="Bougher N.L."/>
            <person name="Buchanan P."/>
            <person name="Buyck B."/>
            <person name="Bense V."/>
            <person name="Catcheside P."/>
            <person name="Chovatia M."/>
            <person name="Cooper J."/>
            <person name="Damon W."/>
            <person name="Desjardin D."/>
            <person name="Finy P."/>
            <person name="Geml J."/>
            <person name="Haridas S."/>
            <person name="Hughes K."/>
            <person name="Justo A."/>
            <person name="Karasinski D."/>
            <person name="Kautmanova I."/>
            <person name="Kiss B."/>
            <person name="Kocsube S."/>
            <person name="Kotiranta H."/>
            <person name="LaButti K.M."/>
            <person name="Lechner B.E."/>
            <person name="Liimatainen K."/>
            <person name="Lipzen A."/>
            <person name="Lukacs Z."/>
            <person name="Mihaltcheva S."/>
            <person name="Morgado L.N."/>
            <person name="Niskanen T."/>
            <person name="Noordeloos M.E."/>
            <person name="Ohm R.A."/>
            <person name="Ortiz-Santana B."/>
            <person name="Ovrebo C."/>
            <person name="Racz N."/>
            <person name="Riley R."/>
            <person name="Savchenko A."/>
            <person name="Shiryaev A."/>
            <person name="Soop K."/>
            <person name="Spirin V."/>
            <person name="Szebenyi C."/>
            <person name="Tomsovsky M."/>
            <person name="Tulloss R.E."/>
            <person name="Uehling J."/>
            <person name="Grigoriev I.V."/>
            <person name="Vagvolgyi C."/>
            <person name="Papp T."/>
            <person name="Martin F.M."/>
            <person name="Miettinen O."/>
            <person name="Hibbett D.S."/>
            <person name="Nagy L.G."/>
        </authorList>
    </citation>
    <scope>NUCLEOTIDE SEQUENCE [LARGE SCALE GENOMIC DNA]</scope>
    <source>
        <strain evidence="2 3">CBS 962.96</strain>
    </source>
</reference>
<keyword evidence="1" id="KW-0812">Transmembrane</keyword>
<accession>A0A4S8MJ63</accession>
<keyword evidence="1" id="KW-1133">Transmembrane helix</keyword>
<evidence type="ECO:0000313" key="2">
    <source>
        <dbReference type="EMBL" id="THV02652.1"/>
    </source>
</evidence>
<protein>
    <submittedName>
        <fullName evidence="2">Uncharacterized protein</fullName>
    </submittedName>
</protein>
<dbReference type="Proteomes" id="UP000297245">
    <property type="component" value="Unassembled WGS sequence"/>
</dbReference>
<keyword evidence="1" id="KW-0472">Membrane</keyword>
<proteinExistence type="predicted"/>
<evidence type="ECO:0000256" key="1">
    <source>
        <dbReference type="SAM" id="Phobius"/>
    </source>
</evidence>
<dbReference type="EMBL" id="ML179075">
    <property type="protein sequence ID" value="THV02652.1"/>
    <property type="molecule type" value="Genomic_DNA"/>
</dbReference>
<evidence type="ECO:0000313" key="3">
    <source>
        <dbReference type="Proteomes" id="UP000297245"/>
    </source>
</evidence>
<feature type="transmembrane region" description="Helical" evidence="1">
    <location>
        <begin position="20"/>
        <end position="41"/>
    </location>
</feature>